<evidence type="ECO:0000313" key="2">
    <source>
        <dbReference type="EMBL" id="RDD62768.1"/>
    </source>
</evidence>
<sequence>MSWTEERIGELTRLWQAGHSASDIGKRLGISKNAVVGKAHRLKLPSRPSPIKQNSEAKTQPAPSSPKAAKPQPAAEAKPSQPQRAKVRAVASNGKRRAAPVEPKQPVGRGSGCLWPIGDPGDADFHFCGADSVPGKPYCAEHAARAYITRSRERDEQAA</sequence>
<dbReference type="Pfam" id="PF07750">
    <property type="entry name" value="GcrA"/>
    <property type="match status" value="1"/>
</dbReference>
<proteinExistence type="predicted"/>
<dbReference type="RefSeq" id="WP_114581343.1">
    <property type="nucleotide sequence ID" value="NZ_QPMH01000004.1"/>
</dbReference>
<keyword evidence="3" id="KW-1185">Reference proteome</keyword>
<dbReference type="Proteomes" id="UP000253941">
    <property type="component" value="Unassembled WGS sequence"/>
</dbReference>
<dbReference type="EMBL" id="QPMH01000004">
    <property type="protein sequence ID" value="RDD62768.1"/>
    <property type="molecule type" value="Genomic_DNA"/>
</dbReference>
<feature type="region of interest" description="Disordered" evidence="1">
    <location>
        <begin position="39"/>
        <end position="115"/>
    </location>
</feature>
<evidence type="ECO:0000256" key="1">
    <source>
        <dbReference type="SAM" id="MobiDB-lite"/>
    </source>
</evidence>
<evidence type="ECO:0000313" key="3">
    <source>
        <dbReference type="Proteomes" id="UP000253941"/>
    </source>
</evidence>
<name>A0A369TBW3_9PROT</name>
<dbReference type="AlphaFoldDB" id="A0A369TBW3"/>
<feature type="compositionally biased region" description="Low complexity" evidence="1">
    <location>
        <begin position="57"/>
        <end position="83"/>
    </location>
</feature>
<dbReference type="Gene3D" id="1.10.10.60">
    <property type="entry name" value="Homeodomain-like"/>
    <property type="match status" value="1"/>
</dbReference>
<gene>
    <name evidence="2" type="ORF">DRB17_06310</name>
</gene>
<protein>
    <submittedName>
        <fullName evidence="2">GcrA cell cycle regulator</fullName>
    </submittedName>
</protein>
<accession>A0A369TBW3</accession>
<reference evidence="2 3" key="1">
    <citation type="submission" date="2018-07" db="EMBL/GenBank/DDBJ databases">
        <title>Venubactetium sediminum gen. nov., sp. nov., isolated from a marine solar saltern.</title>
        <authorList>
            <person name="Wang S."/>
        </authorList>
    </citation>
    <scope>NUCLEOTIDE SEQUENCE [LARGE SCALE GENOMIC DNA]</scope>
    <source>
        <strain evidence="2 3">WD2A32</strain>
    </source>
</reference>
<dbReference type="InterPro" id="IPR011681">
    <property type="entry name" value="GcrA"/>
</dbReference>
<organism evidence="2 3">
    <name type="scientific">Ferruginivarius sediminum</name>
    <dbReference type="NCBI Taxonomy" id="2661937"/>
    <lineage>
        <taxon>Bacteria</taxon>
        <taxon>Pseudomonadati</taxon>
        <taxon>Pseudomonadota</taxon>
        <taxon>Alphaproteobacteria</taxon>
        <taxon>Rhodospirillales</taxon>
        <taxon>Rhodospirillaceae</taxon>
        <taxon>Ferruginivarius</taxon>
    </lineage>
</organism>
<comment type="caution">
    <text evidence="2">The sequence shown here is derived from an EMBL/GenBank/DDBJ whole genome shotgun (WGS) entry which is preliminary data.</text>
</comment>